<keyword evidence="4" id="KW-0143">Chaperone</keyword>
<evidence type="ECO:0000256" key="1">
    <source>
        <dbReference type="ARBA" id="ARBA00004514"/>
    </source>
</evidence>
<evidence type="ECO:0000256" key="4">
    <source>
        <dbReference type="ARBA" id="ARBA00023186"/>
    </source>
</evidence>
<evidence type="ECO:0000256" key="5">
    <source>
        <dbReference type="ARBA" id="ARBA00093765"/>
    </source>
</evidence>
<accession>F3ZZ83</accession>
<dbReference type="Proteomes" id="UP000008457">
    <property type="component" value="Chromosome"/>
</dbReference>
<evidence type="ECO:0000256" key="6">
    <source>
        <dbReference type="ARBA" id="ARBA00093785"/>
    </source>
</evidence>
<keyword evidence="9" id="KW-1185">Reference proteome</keyword>
<reference evidence="9" key="1">
    <citation type="submission" date="2010-11" db="EMBL/GenBank/DDBJ databases">
        <title>The complete genome of Mahella australiensis DSM 15567.</title>
        <authorList>
            <consortium name="US DOE Joint Genome Institute (JGI-PGF)"/>
            <person name="Lucas S."/>
            <person name="Copeland A."/>
            <person name="Lapidus A."/>
            <person name="Bruce D."/>
            <person name="Goodwin L."/>
            <person name="Pitluck S."/>
            <person name="Kyrpides N."/>
            <person name="Mavromatis K."/>
            <person name="Pagani I."/>
            <person name="Ivanova N."/>
            <person name="Teshima H."/>
            <person name="Brettin T."/>
            <person name="Detter J.C."/>
            <person name="Han C."/>
            <person name="Tapia R."/>
            <person name="Land M."/>
            <person name="Hauser L."/>
            <person name="Markowitz V."/>
            <person name="Cheng J.-F."/>
            <person name="Hugenholtz P."/>
            <person name="Woyke T."/>
            <person name="Wu D."/>
            <person name="Spring S."/>
            <person name="Pukall R."/>
            <person name="Steenblock K."/>
            <person name="Schneider S."/>
            <person name="Klenk H.-P."/>
            <person name="Eisen J.A."/>
        </authorList>
    </citation>
    <scope>NUCLEOTIDE SEQUENCE [LARGE SCALE GENOMIC DNA]</scope>
    <source>
        <strain evidence="9">DSM 15567 / CIP 107919 / 50-1 BON</strain>
    </source>
</reference>
<proteinExistence type="inferred from homology"/>
<comment type="similarity">
    <text evidence="6">Belongs to the bacillales FliT family.</text>
</comment>
<dbReference type="Pfam" id="PF05400">
    <property type="entry name" value="FliT"/>
    <property type="match status" value="1"/>
</dbReference>
<evidence type="ECO:0000256" key="7">
    <source>
        <dbReference type="ARBA" id="ARBA00093797"/>
    </source>
</evidence>
<dbReference type="EMBL" id="CP002360">
    <property type="protein sequence ID" value="AEE97865.1"/>
    <property type="molecule type" value="Genomic_DNA"/>
</dbReference>
<protein>
    <recommendedName>
        <fullName evidence="7">Flagellar protein FliT</fullName>
    </recommendedName>
</protein>
<gene>
    <name evidence="8" type="ordered locus">Mahau_2729</name>
</gene>
<comment type="function">
    <text evidence="5">May act as an export chaperone for the filament capping protein FliD.</text>
</comment>
<keyword evidence="3" id="KW-1005">Bacterial flagellum biogenesis</keyword>
<dbReference type="STRING" id="697281.Mahau_2729"/>
<comment type="subcellular location">
    <subcellularLocation>
        <location evidence="1">Cytoplasm</location>
        <location evidence="1">Cytosol</location>
    </subcellularLocation>
</comment>
<evidence type="ECO:0000313" key="8">
    <source>
        <dbReference type="EMBL" id="AEE97865.1"/>
    </source>
</evidence>
<sequence length="107" mass="12183">MLKIKDIASMQRLAVQEADIPKLRQLIDERQRCMDAIDALSDNSFDTELADTIEQVQDIDKETHSILEHMMHDVDDKLGSIKNTRTGLIRYNAGVSQIPPAFVDKKM</sequence>
<evidence type="ECO:0000313" key="9">
    <source>
        <dbReference type="Proteomes" id="UP000008457"/>
    </source>
</evidence>
<keyword evidence="2" id="KW-0963">Cytoplasm</keyword>
<dbReference type="KEGG" id="mas:Mahau_2729"/>
<evidence type="ECO:0000256" key="2">
    <source>
        <dbReference type="ARBA" id="ARBA00022490"/>
    </source>
</evidence>
<evidence type="ECO:0000256" key="3">
    <source>
        <dbReference type="ARBA" id="ARBA00022795"/>
    </source>
</evidence>
<dbReference type="HOGENOM" id="CLU_2206848_0_0_9"/>
<organism evidence="8 9">
    <name type="scientific">Mahella australiensis (strain DSM 15567 / CIP 107919 / 50-1 BON)</name>
    <dbReference type="NCBI Taxonomy" id="697281"/>
    <lineage>
        <taxon>Bacteria</taxon>
        <taxon>Bacillati</taxon>
        <taxon>Bacillota</taxon>
        <taxon>Clostridia</taxon>
        <taxon>Thermoanaerobacterales</taxon>
        <taxon>Thermoanaerobacterales Family IV. Incertae Sedis</taxon>
        <taxon>Mahella</taxon>
    </lineage>
</organism>
<reference evidence="8 9" key="2">
    <citation type="journal article" date="2011" name="Stand. Genomic Sci.">
        <title>Complete genome sequence of Mahella australiensis type strain (50-1 BON).</title>
        <authorList>
            <person name="Sikorski J."/>
            <person name="Teshima H."/>
            <person name="Nolan M."/>
            <person name="Lucas S."/>
            <person name="Hammon N."/>
            <person name="Deshpande S."/>
            <person name="Cheng J.F."/>
            <person name="Pitluck S."/>
            <person name="Liolios K."/>
            <person name="Pagani I."/>
            <person name="Ivanova N."/>
            <person name="Huntemann M."/>
            <person name="Mavromatis K."/>
            <person name="Ovchinikova G."/>
            <person name="Pati A."/>
            <person name="Tapia R."/>
            <person name="Han C."/>
            <person name="Goodwin L."/>
            <person name="Chen A."/>
            <person name="Palaniappan K."/>
            <person name="Land M."/>
            <person name="Hauser L."/>
            <person name="Ngatchou-Djao O.D."/>
            <person name="Rohde M."/>
            <person name="Pukall R."/>
            <person name="Spring S."/>
            <person name="Abt B."/>
            <person name="Goker M."/>
            <person name="Detter J.C."/>
            <person name="Woyke T."/>
            <person name="Bristow J."/>
            <person name="Markowitz V."/>
            <person name="Hugenholtz P."/>
            <person name="Eisen J.A."/>
            <person name="Kyrpides N.C."/>
            <person name="Klenk H.P."/>
            <person name="Lapidus A."/>
        </authorList>
    </citation>
    <scope>NUCLEOTIDE SEQUENCE [LARGE SCALE GENOMIC DNA]</scope>
    <source>
        <strain evidence="9">DSM 15567 / CIP 107919 / 50-1 BON</strain>
    </source>
</reference>
<name>F3ZZ83_MAHA5</name>
<dbReference type="InterPro" id="IPR008622">
    <property type="entry name" value="FliT"/>
</dbReference>
<dbReference type="AlphaFoldDB" id="F3ZZ83"/>